<dbReference type="NCBIfam" id="TIGR00229">
    <property type="entry name" value="sensory_box"/>
    <property type="match status" value="1"/>
</dbReference>
<comment type="cofactor">
    <cofactor evidence="2">
        <name>a divalent metal cation</name>
        <dbReference type="ChEBI" id="CHEBI:60240"/>
    </cofactor>
</comment>
<evidence type="ECO:0000256" key="8">
    <source>
        <dbReference type="ARBA" id="ARBA00023012"/>
    </source>
</evidence>
<dbReference type="EMBL" id="BOQN01000059">
    <property type="protein sequence ID" value="GIM92790.1"/>
    <property type="molecule type" value="Genomic_DNA"/>
</dbReference>
<keyword evidence="8" id="KW-0902">Two-component regulatory system</keyword>
<dbReference type="Pfam" id="PF00512">
    <property type="entry name" value="HisKA"/>
    <property type="match status" value="1"/>
</dbReference>
<dbReference type="InterPro" id="IPR005467">
    <property type="entry name" value="His_kinase_dom"/>
</dbReference>
<dbReference type="InterPro" id="IPR029016">
    <property type="entry name" value="GAF-like_dom_sf"/>
</dbReference>
<dbReference type="InterPro" id="IPR050736">
    <property type="entry name" value="Sensor_HK_Regulatory"/>
</dbReference>
<dbReference type="InterPro" id="IPR004358">
    <property type="entry name" value="Sig_transdc_His_kin-like_C"/>
</dbReference>
<dbReference type="CDD" id="cd00082">
    <property type="entry name" value="HisKA"/>
    <property type="match status" value="1"/>
</dbReference>
<accession>A0A919TC13</accession>
<keyword evidence="5" id="KW-0597">Phosphoprotein</keyword>
<evidence type="ECO:0000313" key="12">
    <source>
        <dbReference type="Proteomes" id="UP000677082"/>
    </source>
</evidence>
<proteinExistence type="predicted"/>
<dbReference type="Gene3D" id="3.30.450.40">
    <property type="match status" value="1"/>
</dbReference>
<evidence type="ECO:0000256" key="5">
    <source>
        <dbReference type="ARBA" id="ARBA00022553"/>
    </source>
</evidence>
<evidence type="ECO:0000256" key="2">
    <source>
        <dbReference type="ARBA" id="ARBA00001968"/>
    </source>
</evidence>
<dbReference type="InterPro" id="IPR003594">
    <property type="entry name" value="HATPase_dom"/>
</dbReference>
<keyword evidence="6" id="KW-0808">Transferase</keyword>
<comment type="subcellular location">
    <subcellularLocation>
        <location evidence="3">Cell membrane</location>
    </subcellularLocation>
</comment>
<dbReference type="PANTHER" id="PTHR43711">
    <property type="entry name" value="TWO-COMPONENT HISTIDINE KINASE"/>
    <property type="match status" value="1"/>
</dbReference>
<sequence length="554" mass="59433">MTQAVSESANDLDGVVPPVQTGLVVSVQAYIATSVDGWVKGWNSAAERVFGYTTAQASQGDITDLIIPARFRDAYRADLVRLSHLAAGDPSRVLGQQLQLTALHRDGHEFPIEMTLTVTDEPGGRMFHAFAHDITSARRAAQFADVQAAIALGLAEADSSTVAGHRVVEALGVKMGWSVVELWLVDDHRQVLTCAARHVEAGQQLGDFALDVLELGVALPGQVCAGGTGRWIRDLGADKASLRSSAAARVGLRVAVGVPVSTGRHTLGALCVYGNRVEDPEDTLLGLLSGLAAHVGQYIERRRAEELALELARTKDEFVAMVTHELRNPLAVISGAVAVFDDELEELTTEQQREYLRVIARSAQRLSVMAEDLLDLARLESGHLAVELVNTELCAIIGESVQANTAPAVGKQLTMTVRLPERLDLHADPNRLRQVADNLLTNAIKYTPAGGEITITAGLDHTGQMITWTVADTGIGVPPEEQPRLFRRFYRASTALDKRIPGTGLGLVITRGIVERHHGTITLAEHTGPGTTFVVRLPTTPVLAGSDSEPRGLP</sequence>
<dbReference type="SMART" id="SM00387">
    <property type="entry name" value="HATPase_c"/>
    <property type="match status" value="1"/>
</dbReference>
<dbReference type="PANTHER" id="PTHR43711:SF1">
    <property type="entry name" value="HISTIDINE KINASE 1"/>
    <property type="match status" value="1"/>
</dbReference>
<dbReference type="SUPFAM" id="SSF55785">
    <property type="entry name" value="PYP-like sensor domain (PAS domain)"/>
    <property type="match status" value="1"/>
</dbReference>
<evidence type="ECO:0000256" key="6">
    <source>
        <dbReference type="ARBA" id="ARBA00022679"/>
    </source>
</evidence>
<dbReference type="RefSeq" id="WP_213008624.1">
    <property type="nucleotide sequence ID" value="NZ_BOQN01000059.1"/>
</dbReference>
<comment type="catalytic activity">
    <reaction evidence="1">
        <text>ATP + protein L-histidine = ADP + protein N-phospho-L-histidine.</text>
        <dbReference type="EC" id="2.7.13.3"/>
    </reaction>
</comment>
<keyword evidence="12" id="KW-1185">Reference proteome</keyword>
<dbReference type="Gene3D" id="3.30.565.10">
    <property type="entry name" value="Histidine kinase-like ATPase, C-terminal domain"/>
    <property type="match status" value="1"/>
</dbReference>
<dbReference type="InterPro" id="IPR036890">
    <property type="entry name" value="HATPase_C_sf"/>
</dbReference>
<dbReference type="Proteomes" id="UP000677082">
    <property type="component" value="Unassembled WGS sequence"/>
</dbReference>
<dbReference type="InterPro" id="IPR000014">
    <property type="entry name" value="PAS"/>
</dbReference>
<name>A0A919TC13_9ACTN</name>
<dbReference type="FunFam" id="3.30.565.10:FF:000006">
    <property type="entry name" value="Sensor histidine kinase WalK"/>
    <property type="match status" value="1"/>
</dbReference>
<evidence type="ECO:0000256" key="7">
    <source>
        <dbReference type="ARBA" id="ARBA00022777"/>
    </source>
</evidence>
<dbReference type="CDD" id="cd00130">
    <property type="entry name" value="PAS"/>
    <property type="match status" value="1"/>
</dbReference>
<dbReference type="SUPFAM" id="SSF55781">
    <property type="entry name" value="GAF domain-like"/>
    <property type="match status" value="1"/>
</dbReference>
<organism evidence="11 12">
    <name type="scientific">Paractinoplanes toevensis</name>
    <dbReference type="NCBI Taxonomy" id="571911"/>
    <lineage>
        <taxon>Bacteria</taxon>
        <taxon>Bacillati</taxon>
        <taxon>Actinomycetota</taxon>
        <taxon>Actinomycetes</taxon>
        <taxon>Micromonosporales</taxon>
        <taxon>Micromonosporaceae</taxon>
        <taxon>Paractinoplanes</taxon>
    </lineage>
</organism>
<dbReference type="Gene3D" id="3.30.450.20">
    <property type="entry name" value="PAS domain"/>
    <property type="match status" value="1"/>
</dbReference>
<evidence type="ECO:0000313" key="11">
    <source>
        <dbReference type="EMBL" id="GIM92790.1"/>
    </source>
</evidence>
<dbReference type="AlphaFoldDB" id="A0A919TC13"/>
<keyword evidence="9" id="KW-0472">Membrane</keyword>
<evidence type="ECO:0000256" key="3">
    <source>
        <dbReference type="ARBA" id="ARBA00004236"/>
    </source>
</evidence>
<dbReference type="GO" id="GO:0000155">
    <property type="term" value="F:phosphorelay sensor kinase activity"/>
    <property type="evidence" value="ECO:0007669"/>
    <property type="project" value="InterPro"/>
</dbReference>
<dbReference type="Pfam" id="PF00989">
    <property type="entry name" value="PAS"/>
    <property type="match status" value="1"/>
</dbReference>
<dbReference type="InterPro" id="IPR035965">
    <property type="entry name" value="PAS-like_dom_sf"/>
</dbReference>
<dbReference type="InterPro" id="IPR036097">
    <property type="entry name" value="HisK_dim/P_sf"/>
</dbReference>
<dbReference type="SMART" id="SM00388">
    <property type="entry name" value="HisKA"/>
    <property type="match status" value="1"/>
</dbReference>
<dbReference type="GO" id="GO:0006355">
    <property type="term" value="P:regulation of DNA-templated transcription"/>
    <property type="evidence" value="ECO:0007669"/>
    <property type="project" value="InterPro"/>
</dbReference>
<dbReference type="FunFam" id="1.10.287.130:FF:000001">
    <property type="entry name" value="Two-component sensor histidine kinase"/>
    <property type="match status" value="1"/>
</dbReference>
<gene>
    <name evidence="11" type="ORF">Ato02nite_045830</name>
</gene>
<dbReference type="Pfam" id="PF02518">
    <property type="entry name" value="HATPase_c"/>
    <property type="match status" value="1"/>
</dbReference>
<dbReference type="GO" id="GO:0005886">
    <property type="term" value="C:plasma membrane"/>
    <property type="evidence" value="ECO:0007669"/>
    <property type="project" value="UniProtKB-SubCell"/>
</dbReference>
<dbReference type="InterPro" id="IPR003018">
    <property type="entry name" value="GAF"/>
</dbReference>
<dbReference type="SUPFAM" id="SSF55874">
    <property type="entry name" value="ATPase domain of HSP90 chaperone/DNA topoisomerase II/histidine kinase"/>
    <property type="match status" value="1"/>
</dbReference>
<dbReference type="GO" id="GO:0005509">
    <property type="term" value="F:calcium ion binding"/>
    <property type="evidence" value="ECO:0007669"/>
    <property type="project" value="UniProtKB-ARBA"/>
</dbReference>
<dbReference type="PRINTS" id="PR00344">
    <property type="entry name" value="BCTRLSENSOR"/>
</dbReference>
<evidence type="ECO:0000256" key="4">
    <source>
        <dbReference type="ARBA" id="ARBA00012438"/>
    </source>
</evidence>
<dbReference type="InterPro" id="IPR013767">
    <property type="entry name" value="PAS_fold"/>
</dbReference>
<feature type="domain" description="Histidine kinase" evidence="10">
    <location>
        <begin position="321"/>
        <end position="541"/>
    </location>
</feature>
<dbReference type="SUPFAM" id="SSF47384">
    <property type="entry name" value="Homodimeric domain of signal transducing histidine kinase"/>
    <property type="match status" value="1"/>
</dbReference>
<dbReference type="InterPro" id="IPR003661">
    <property type="entry name" value="HisK_dim/P_dom"/>
</dbReference>
<evidence type="ECO:0000259" key="10">
    <source>
        <dbReference type="PROSITE" id="PS50109"/>
    </source>
</evidence>
<keyword evidence="7" id="KW-0418">Kinase</keyword>
<evidence type="ECO:0000256" key="9">
    <source>
        <dbReference type="ARBA" id="ARBA00023136"/>
    </source>
</evidence>
<protein>
    <recommendedName>
        <fullName evidence="4">histidine kinase</fullName>
        <ecNumber evidence="4">2.7.13.3</ecNumber>
    </recommendedName>
</protein>
<dbReference type="PROSITE" id="PS50109">
    <property type="entry name" value="HIS_KIN"/>
    <property type="match status" value="1"/>
</dbReference>
<comment type="caution">
    <text evidence="11">The sequence shown here is derived from an EMBL/GenBank/DDBJ whole genome shotgun (WGS) entry which is preliminary data.</text>
</comment>
<evidence type="ECO:0000256" key="1">
    <source>
        <dbReference type="ARBA" id="ARBA00000085"/>
    </source>
</evidence>
<dbReference type="EC" id="2.7.13.3" evidence="4"/>
<reference evidence="11 12" key="1">
    <citation type="submission" date="2021-03" db="EMBL/GenBank/DDBJ databases">
        <title>Whole genome shotgun sequence of Actinoplanes toevensis NBRC 105298.</title>
        <authorList>
            <person name="Komaki H."/>
            <person name="Tamura T."/>
        </authorList>
    </citation>
    <scope>NUCLEOTIDE SEQUENCE [LARGE SCALE GENOMIC DNA]</scope>
    <source>
        <strain evidence="11 12">NBRC 105298</strain>
    </source>
</reference>
<dbReference type="Gene3D" id="1.10.287.130">
    <property type="match status" value="1"/>
</dbReference>
<dbReference type="Pfam" id="PF13185">
    <property type="entry name" value="GAF_2"/>
    <property type="match status" value="1"/>
</dbReference>